<proteinExistence type="predicted"/>
<dbReference type="AlphaFoldDB" id="E2Q7M2"/>
<dbReference type="Pfam" id="PF15698">
    <property type="entry name" value="Phosphatase"/>
    <property type="match status" value="1"/>
</dbReference>
<accession>E2Q7M2</accession>
<protein>
    <submittedName>
        <fullName evidence="1">Uncharacterized protein</fullName>
    </submittedName>
</protein>
<evidence type="ECO:0000313" key="1">
    <source>
        <dbReference type="EMBL" id="EFG07428.1"/>
    </source>
</evidence>
<reference evidence="1 2" key="1">
    <citation type="journal article" date="2010" name="Genome Biol. Evol.">
        <title>The sequence of a 1.8-mb bacterial linear plasmid reveals a rich evolutionary reservoir of secondary metabolic pathways.</title>
        <authorList>
            <person name="Medema M.H."/>
            <person name="Trefzer A."/>
            <person name="Kovalchuk A."/>
            <person name="van den Berg M."/>
            <person name="Mueller U."/>
            <person name="Heijne W."/>
            <person name="Wu L."/>
            <person name="Alam M.T."/>
            <person name="Ronning C.M."/>
            <person name="Nierman W.C."/>
            <person name="Bovenberg R.A.L."/>
            <person name="Breitling R."/>
            <person name="Takano E."/>
        </authorList>
    </citation>
    <scope>NUCLEOTIDE SEQUENCE [LARGE SCALE GENOMIC DNA]</scope>
    <source>
        <strain evidence="2">ATCC 27064 / DSM 738 / JCM 4710 / NBRC 13307 / NCIMB 12785 / NRRL 3585 / VKM Ac-602</strain>
    </source>
</reference>
<dbReference type="GeneID" id="93734753"/>
<name>E2Q7M2_STRCL</name>
<dbReference type="RefSeq" id="WP_003960805.1">
    <property type="nucleotide sequence ID" value="NZ_CM000913.1"/>
</dbReference>
<dbReference type="EMBL" id="CM000913">
    <property type="protein sequence ID" value="EFG07428.1"/>
    <property type="molecule type" value="Genomic_DNA"/>
</dbReference>
<sequence length="96" mass="10109">MSSAGCLVLTPPQGRCVDIPTRFGVRLYQLDYVRGVAMAWAPGARAIHDETGAHAHSTLPLRRPPEGPVPLGAWLHGLVTRGCAGSAGQVSRVVRG</sequence>
<organism evidence="1 2">
    <name type="scientific">Streptomyces clavuligerus</name>
    <dbReference type="NCBI Taxonomy" id="1901"/>
    <lineage>
        <taxon>Bacteria</taxon>
        <taxon>Bacillati</taxon>
        <taxon>Actinomycetota</taxon>
        <taxon>Actinomycetes</taxon>
        <taxon>Kitasatosporales</taxon>
        <taxon>Streptomycetaceae</taxon>
        <taxon>Streptomyces</taxon>
    </lineage>
</organism>
<evidence type="ECO:0000313" key="2">
    <source>
        <dbReference type="Proteomes" id="UP000002357"/>
    </source>
</evidence>
<dbReference type="Proteomes" id="UP000002357">
    <property type="component" value="Chromosome"/>
</dbReference>
<gene>
    <name evidence="1" type="ORF">SCLAV_2355</name>
</gene>
<dbReference type="InterPro" id="IPR031423">
    <property type="entry name" value="Phosphatase_SCO2771"/>
</dbReference>
<keyword evidence="2" id="KW-1185">Reference proteome</keyword>